<feature type="domain" description="Enoyl reductase (ER)" evidence="1">
    <location>
        <begin position="10"/>
        <end position="308"/>
    </location>
</feature>
<reference evidence="2 3" key="1">
    <citation type="journal article" date="2015" name="Genome Announc.">
        <title>Expanding the biotechnology potential of lactobacilli through comparative genomics of 213 strains and associated genera.</title>
        <authorList>
            <person name="Sun Z."/>
            <person name="Harris H.M."/>
            <person name="McCann A."/>
            <person name="Guo C."/>
            <person name="Argimon S."/>
            <person name="Zhang W."/>
            <person name="Yang X."/>
            <person name="Jeffery I.B."/>
            <person name="Cooney J.C."/>
            <person name="Kagawa T.F."/>
            <person name="Liu W."/>
            <person name="Song Y."/>
            <person name="Salvetti E."/>
            <person name="Wrobel A."/>
            <person name="Rasinkangas P."/>
            <person name="Parkhill J."/>
            <person name="Rea M.C."/>
            <person name="O'Sullivan O."/>
            <person name="Ritari J."/>
            <person name="Douillard F.P."/>
            <person name="Paul Ross R."/>
            <person name="Yang R."/>
            <person name="Briner A.E."/>
            <person name="Felis G.E."/>
            <person name="de Vos W.M."/>
            <person name="Barrangou R."/>
            <person name="Klaenhammer T.R."/>
            <person name="Caufield P.W."/>
            <person name="Cui Y."/>
            <person name="Zhang H."/>
            <person name="O'Toole P.W."/>
        </authorList>
    </citation>
    <scope>NUCLEOTIDE SEQUENCE [LARGE SCALE GENOMIC DNA]</scope>
    <source>
        <strain evidence="2 3">DSM 24301</strain>
    </source>
</reference>
<dbReference type="PATRIC" id="fig|1293598.4.peg.843"/>
<dbReference type="Gene3D" id="3.90.180.10">
    <property type="entry name" value="Medium-chain alcohol dehydrogenases, catalytic domain"/>
    <property type="match status" value="1"/>
</dbReference>
<dbReference type="Pfam" id="PF00107">
    <property type="entry name" value="ADH_zinc_N"/>
    <property type="match status" value="1"/>
</dbReference>
<evidence type="ECO:0000313" key="3">
    <source>
        <dbReference type="Proteomes" id="UP000050969"/>
    </source>
</evidence>
<dbReference type="PANTHER" id="PTHR44013">
    <property type="entry name" value="ZINC-TYPE ALCOHOL DEHYDROGENASE-LIKE PROTEIN C16A3.02C"/>
    <property type="match status" value="1"/>
</dbReference>
<gene>
    <name evidence="2" type="ORF">IV56_GL000795</name>
</gene>
<dbReference type="CDD" id="cd05289">
    <property type="entry name" value="MDR_like_2"/>
    <property type="match status" value="1"/>
</dbReference>
<dbReference type="SUPFAM" id="SSF50129">
    <property type="entry name" value="GroES-like"/>
    <property type="match status" value="1"/>
</dbReference>
<dbReference type="SUPFAM" id="SSF51735">
    <property type="entry name" value="NAD(P)-binding Rossmann-fold domains"/>
    <property type="match status" value="1"/>
</dbReference>
<evidence type="ECO:0000313" key="2">
    <source>
        <dbReference type="EMBL" id="KRO18519.1"/>
    </source>
</evidence>
<protein>
    <submittedName>
        <fullName evidence="2">NADPH quinone reductase related Zn-dependent oxidoreductase</fullName>
    </submittedName>
</protein>
<dbReference type="InterPro" id="IPR052733">
    <property type="entry name" value="Chloroplast_QOR"/>
</dbReference>
<dbReference type="Pfam" id="PF08240">
    <property type="entry name" value="ADH_N"/>
    <property type="match status" value="1"/>
</dbReference>
<keyword evidence="3" id="KW-1185">Reference proteome</keyword>
<dbReference type="Gene3D" id="3.40.50.720">
    <property type="entry name" value="NAD(P)-binding Rossmann-like Domain"/>
    <property type="match status" value="1"/>
</dbReference>
<dbReference type="RefSeq" id="WP_056991848.1">
    <property type="nucleotide sequence ID" value="NZ_JQCE01000004.1"/>
</dbReference>
<dbReference type="InterPro" id="IPR020843">
    <property type="entry name" value="ER"/>
</dbReference>
<dbReference type="InterPro" id="IPR013154">
    <property type="entry name" value="ADH-like_N"/>
</dbReference>
<dbReference type="InterPro" id="IPR011032">
    <property type="entry name" value="GroES-like_sf"/>
</dbReference>
<dbReference type="Proteomes" id="UP000050969">
    <property type="component" value="Unassembled WGS sequence"/>
</dbReference>
<dbReference type="GO" id="GO:0016491">
    <property type="term" value="F:oxidoreductase activity"/>
    <property type="evidence" value="ECO:0007669"/>
    <property type="project" value="InterPro"/>
</dbReference>
<dbReference type="EMBL" id="JQCE01000004">
    <property type="protein sequence ID" value="KRO18519.1"/>
    <property type="molecule type" value="Genomic_DNA"/>
</dbReference>
<dbReference type="InterPro" id="IPR013149">
    <property type="entry name" value="ADH-like_C"/>
</dbReference>
<sequence>MIRFGFNQFGDAHVFEAITADRPTPKPGQVLLQVLGFGMNPYDVTLRTGAQAEMRPMTFPIVPGTDVVGRVVELGEGVTDFAEGDIVMNYRPIGGYSEYVVASTSKIYKKPTALSYLDAATLPQVGITAYNILHYLLDAQAGETIAIEGAAGGVGSVLVQLAKFMKLNVIATASSQHDTELRQLGADQIGAYDKEDVGAKFENQADYVVNAVHNGADHGAGVAMVKPTGKYVSVAYQTPDLSTKPNVSFAQVGPSKDYSTHDAFAFLVDAAVKWGLTVRVAQSFPFTVEGVISAQEALENHPDGKIVVMQDKHVIKPVRKDVNHL</sequence>
<proteinExistence type="predicted"/>
<dbReference type="AlphaFoldDB" id="A0A0R2MY79"/>
<comment type="caution">
    <text evidence="2">The sequence shown here is derived from an EMBL/GenBank/DDBJ whole genome shotgun (WGS) entry which is preliminary data.</text>
</comment>
<dbReference type="InterPro" id="IPR036291">
    <property type="entry name" value="NAD(P)-bd_dom_sf"/>
</dbReference>
<name>A0A0R2MY79_9LACO</name>
<dbReference type="SMART" id="SM00829">
    <property type="entry name" value="PKS_ER"/>
    <property type="match status" value="1"/>
</dbReference>
<evidence type="ECO:0000259" key="1">
    <source>
        <dbReference type="SMART" id="SM00829"/>
    </source>
</evidence>
<organism evidence="2 3">
    <name type="scientific">Lacticaseibacillus saniviri JCM 17471 = DSM 24301</name>
    <dbReference type="NCBI Taxonomy" id="1293598"/>
    <lineage>
        <taxon>Bacteria</taxon>
        <taxon>Bacillati</taxon>
        <taxon>Bacillota</taxon>
        <taxon>Bacilli</taxon>
        <taxon>Lactobacillales</taxon>
        <taxon>Lactobacillaceae</taxon>
        <taxon>Lacticaseibacillus</taxon>
    </lineage>
</organism>
<accession>A0A0R2MY79</accession>
<dbReference type="PANTHER" id="PTHR44013:SF1">
    <property type="entry name" value="ZINC-TYPE ALCOHOL DEHYDROGENASE-LIKE PROTEIN C16A3.02C"/>
    <property type="match status" value="1"/>
</dbReference>
<dbReference type="STRING" id="1293598.IV56_GL000795"/>